<dbReference type="InterPro" id="IPR008523">
    <property type="entry name" value="DUF805"/>
</dbReference>
<evidence type="ECO:0000256" key="1">
    <source>
        <dbReference type="SAM" id="Phobius"/>
    </source>
</evidence>
<dbReference type="RefSeq" id="WP_129123958.1">
    <property type="nucleotide sequence ID" value="NZ_PEIB01000039.1"/>
</dbReference>
<keyword evidence="1" id="KW-0812">Transmembrane</keyword>
<protein>
    <recommendedName>
        <fullName evidence="4">DUF805 domain-containing protein</fullName>
    </recommendedName>
</protein>
<dbReference type="AlphaFoldDB" id="A0A4Q0YMN2"/>
<keyword evidence="1" id="KW-0472">Membrane</keyword>
<accession>A0A4Q0YMN2</accession>
<dbReference type="OrthoDB" id="7062008at2"/>
<evidence type="ECO:0000313" key="2">
    <source>
        <dbReference type="EMBL" id="RXJ71234.1"/>
    </source>
</evidence>
<comment type="caution">
    <text evidence="2">The sequence shown here is derived from an EMBL/GenBank/DDBJ whole genome shotgun (WGS) entry which is preliminary data.</text>
</comment>
<dbReference type="Pfam" id="PF05656">
    <property type="entry name" value="DUF805"/>
    <property type="match status" value="1"/>
</dbReference>
<reference evidence="2 3" key="1">
    <citation type="submission" date="2017-10" db="EMBL/GenBank/DDBJ databases">
        <title>Nyctiphanis sp. nov., isolated from the stomach of the euphausiid Nyctiphanes simplex (Hansen, 1911) in the Gulf of California.</title>
        <authorList>
            <person name="Gomez-Gil B."/>
            <person name="Aguilar-Mendez M."/>
            <person name="Lopez-Cortes A."/>
            <person name="Gomez-Gutierrez J."/>
            <person name="Roque A."/>
            <person name="Lang E."/>
            <person name="Gonzalez-Castillo A."/>
        </authorList>
    </citation>
    <scope>NUCLEOTIDE SEQUENCE [LARGE SCALE GENOMIC DNA]</scope>
    <source>
        <strain evidence="2 3">CAIM 600</strain>
    </source>
</reference>
<sequence length="117" mass="13381">MLGKWGSLYFDFKGTVTRQQFWLHFMLPIFALQVGARLLVQVYEMDFLDDIWPTAEIVTAVIALPVQLAIIWSALAVCSKRLFSAGFPRRTLLAAVPTFGVLWVVFELLFSPDKEER</sequence>
<proteinExistence type="predicted"/>
<organism evidence="2 3">
    <name type="scientific">Veronia nyctiphanis</name>
    <dbReference type="NCBI Taxonomy" id="1278244"/>
    <lineage>
        <taxon>Bacteria</taxon>
        <taxon>Pseudomonadati</taxon>
        <taxon>Pseudomonadota</taxon>
        <taxon>Gammaproteobacteria</taxon>
        <taxon>Vibrionales</taxon>
        <taxon>Vibrionaceae</taxon>
        <taxon>Veronia</taxon>
    </lineage>
</organism>
<dbReference type="GO" id="GO:0016020">
    <property type="term" value="C:membrane"/>
    <property type="evidence" value="ECO:0007669"/>
    <property type="project" value="InterPro"/>
</dbReference>
<name>A0A4Q0YMN2_9GAMM</name>
<feature type="transmembrane region" description="Helical" evidence="1">
    <location>
        <begin position="60"/>
        <end position="79"/>
    </location>
</feature>
<feature type="transmembrane region" description="Helical" evidence="1">
    <location>
        <begin position="21"/>
        <end position="40"/>
    </location>
</feature>
<keyword evidence="1" id="KW-1133">Transmembrane helix</keyword>
<dbReference type="Proteomes" id="UP000290287">
    <property type="component" value="Unassembled WGS sequence"/>
</dbReference>
<dbReference type="EMBL" id="PEIB01000039">
    <property type="protein sequence ID" value="RXJ71234.1"/>
    <property type="molecule type" value="Genomic_DNA"/>
</dbReference>
<keyword evidence="3" id="KW-1185">Reference proteome</keyword>
<evidence type="ECO:0008006" key="4">
    <source>
        <dbReference type="Google" id="ProtNLM"/>
    </source>
</evidence>
<evidence type="ECO:0000313" key="3">
    <source>
        <dbReference type="Proteomes" id="UP000290287"/>
    </source>
</evidence>
<gene>
    <name evidence="2" type="ORF">CS022_21470</name>
</gene>
<feature type="transmembrane region" description="Helical" evidence="1">
    <location>
        <begin position="91"/>
        <end position="110"/>
    </location>
</feature>